<dbReference type="Pfam" id="PF04228">
    <property type="entry name" value="Zn_peptidase"/>
    <property type="match status" value="1"/>
</dbReference>
<evidence type="ECO:0000256" key="1">
    <source>
        <dbReference type="ARBA" id="ARBA00004167"/>
    </source>
</evidence>
<dbReference type="EMBL" id="CP002209">
    <property type="protein sequence ID" value="ADN76355.1"/>
    <property type="molecule type" value="Genomic_DNA"/>
</dbReference>
<keyword evidence="3 6" id="KW-1133">Transmembrane helix</keyword>
<evidence type="ECO:0000256" key="3">
    <source>
        <dbReference type="ARBA" id="ARBA00022989"/>
    </source>
</evidence>
<dbReference type="PANTHER" id="PTHR30168">
    <property type="entry name" value="PUTATIVE MEMBRANE PROTEIN YPFJ"/>
    <property type="match status" value="1"/>
</dbReference>
<dbReference type="GeneID" id="67182354"/>
<name>E1SVM4_FERBD</name>
<organism evidence="7 8">
    <name type="scientific">Ferrimonas balearica (strain DSM 9799 / CCM 4581 / KCTC 23876 / PAT)</name>
    <dbReference type="NCBI Taxonomy" id="550540"/>
    <lineage>
        <taxon>Bacteria</taxon>
        <taxon>Pseudomonadati</taxon>
        <taxon>Pseudomonadota</taxon>
        <taxon>Gammaproteobacteria</taxon>
        <taxon>Alteromonadales</taxon>
        <taxon>Ferrimonadaceae</taxon>
        <taxon>Ferrimonas</taxon>
    </lineage>
</organism>
<evidence type="ECO:0008006" key="9">
    <source>
        <dbReference type="Google" id="ProtNLM"/>
    </source>
</evidence>
<dbReference type="eggNOG" id="COG2321">
    <property type="taxonomic scope" value="Bacteria"/>
</dbReference>
<evidence type="ECO:0000256" key="6">
    <source>
        <dbReference type="SAM" id="Phobius"/>
    </source>
</evidence>
<dbReference type="AlphaFoldDB" id="E1SVM4"/>
<evidence type="ECO:0000313" key="7">
    <source>
        <dbReference type="EMBL" id="ADN76355.1"/>
    </source>
</evidence>
<dbReference type="PANTHER" id="PTHR30168:SF0">
    <property type="entry name" value="INNER MEMBRANE PROTEIN"/>
    <property type="match status" value="1"/>
</dbReference>
<proteinExistence type="predicted"/>
<keyword evidence="8" id="KW-1185">Reference proteome</keyword>
<keyword evidence="2 6" id="KW-0812">Transmembrane</keyword>
<dbReference type="RefSeq" id="WP_013345661.1">
    <property type="nucleotide sequence ID" value="NC_014541.1"/>
</dbReference>
<evidence type="ECO:0000256" key="5">
    <source>
        <dbReference type="SAM" id="MobiDB-lite"/>
    </source>
</evidence>
<feature type="region of interest" description="Disordered" evidence="5">
    <location>
        <begin position="1"/>
        <end position="24"/>
    </location>
</feature>
<dbReference type="HOGENOM" id="CLU_059329_0_0_6"/>
<feature type="transmembrane region" description="Helical" evidence="6">
    <location>
        <begin position="33"/>
        <end position="56"/>
    </location>
</feature>
<dbReference type="GO" id="GO:0016020">
    <property type="term" value="C:membrane"/>
    <property type="evidence" value="ECO:0007669"/>
    <property type="project" value="UniProtKB-SubCell"/>
</dbReference>
<dbReference type="KEGG" id="fbl:Fbal_2152"/>
<keyword evidence="4 6" id="KW-0472">Membrane</keyword>
<protein>
    <recommendedName>
        <fullName evidence="9">Metalloprotease</fullName>
    </recommendedName>
</protein>
<evidence type="ECO:0000313" key="8">
    <source>
        <dbReference type="Proteomes" id="UP000006683"/>
    </source>
</evidence>
<reference evidence="7 8" key="1">
    <citation type="journal article" date="2010" name="Stand. Genomic Sci.">
        <title>Complete genome sequence of Ferrimonas balearica type strain (PAT).</title>
        <authorList>
            <person name="Nolan M."/>
            <person name="Sikorski J."/>
            <person name="Davenport K."/>
            <person name="Lucas S."/>
            <person name="Glavina Del Rio T."/>
            <person name="Tice H."/>
            <person name="Cheng J."/>
            <person name="Goodwin L."/>
            <person name="Pitluck S."/>
            <person name="Liolios K."/>
            <person name="Ivanova N."/>
            <person name="Mavromatis K."/>
            <person name="Ovchinnikova G."/>
            <person name="Pati A."/>
            <person name="Chen A."/>
            <person name="Palaniappan K."/>
            <person name="Land M."/>
            <person name="Hauser L."/>
            <person name="Chang Y."/>
            <person name="Jeffries C."/>
            <person name="Tapia R."/>
            <person name="Brettin T."/>
            <person name="Detter J."/>
            <person name="Han C."/>
            <person name="Yasawong M."/>
            <person name="Rohde M."/>
            <person name="Tindall B."/>
            <person name="Goker M."/>
            <person name="Woyke T."/>
            <person name="Bristow J."/>
            <person name="Eisen J."/>
            <person name="Markowitz V."/>
            <person name="Hugenholtz P."/>
            <person name="Kyrpides N."/>
            <person name="Klenk H."/>
            <person name="Lapidus A."/>
        </authorList>
    </citation>
    <scope>NUCLEOTIDE SEQUENCE [LARGE SCALE GENOMIC DNA]</scope>
    <source>
        <strain evidence="8">DSM 9799 / CCM 4581 / KCTC 23876 / PAT</strain>
    </source>
</reference>
<evidence type="ECO:0000256" key="4">
    <source>
        <dbReference type="ARBA" id="ARBA00023136"/>
    </source>
</evidence>
<evidence type="ECO:0000256" key="2">
    <source>
        <dbReference type="ARBA" id="ARBA00022692"/>
    </source>
</evidence>
<dbReference type="OrthoDB" id="9774900at2"/>
<dbReference type="Proteomes" id="UP000006683">
    <property type="component" value="Chromosome"/>
</dbReference>
<sequence>MRWRGQRQSRNVEDRRGQRRPLGLPIPRGKGGLIGLAVILGGLYFGVDPALLLMLVGGGGGGTPTTAVSPQDDELAQMTSVVLADTETFWHQKFAEAGKTYQEPTLVLYRGSTSTHCGRGQAAMGPFYCPADQQIYIDLSFYDDMRTQLGAPGDFAQAYVVAHEVGHHIQTLLGTSAEVRQRQQAVGQAEANALSVRLELQADCYAGAWGHYLMQQNRLEPGDIEEALGAAQAIGDDRLQRRSQGTVVPDSFTHGTSAQRLKWFQRGMENGNPADCDTFSVAQP</sequence>
<dbReference type="InterPro" id="IPR007343">
    <property type="entry name" value="Uncharacterised_pept_Zn_put"/>
</dbReference>
<gene>
    <name evidence="7" type="ordered locus">Fbal_2152</name>
</gene>
<accession>E1SVM4</accession>
<comment type="subcellular location">
    <subcellularLocation>
        <location evidence="1">Membrane</location>
        <topology evidence="1">Single-pass membrane protein</topology>
    </subcellularLocation>
</comment>